<accession>A0ABP9Y1E7</accession>
<evidence type="ECO:0000256" key="6">
    <source>
        <dbReference type="ARBA" id="ARBA00023242"/>
    </source>
</evidence>
<evidence type="ECO:0000256" key="5">
    <source>
        <dbReference type="ARBA" id="ARBA00023136"/>
    </source>
</evidence>
<dbReference type="Pfam" id="PF09402">
    <property type="entry name" value="MSC"/>
    <property type="match status" value="1"/>
</dbReference>
<name>A0ABP9Y1E7_9FUNG</name>
<keyword evidence="5 8" id="KW-0472">Membrane</keyword>
<sequence>MNSNSEIPKELYYLDERFSVRSLRKYQLKEILNSHDIPYLSSLSRVDLIDLFRKNIESRREEILREYAQQHEPVEEKEEYGRGRRDADGFKIPSLPKRREDDQPLNQKNMLAKAVNNIRTRFSPPPFNEEDSVASSGEDNEDEYQPTPVEGYESDTAADNTYVNGNGRTVFYVEDEDEDDTDYYDDSDLDDEDYEEDDDEELGSIDKDELVQLYKDQSAPPTALISPRANTSNNKNRNITTRSKKLAEAKRRLSIWKARSKQALFIFCALYMMIGMIGLFITTYARQKNGYCPTYTQDITNTTAGAAPSTLTSMLPSSCIPCPDHGICSNGELECDALYQRKTPLYNIGHIFPIADDCVHNSVLGRYVHKVERKIKNYLAVRQGEAYCNQLLQNPDLNMQDVLISRTHVEEVMIDLKTHLEDHLPADKLDQILLIAFSTILEDAEIHYWEIDNERFLGTSRYKFSMACQVKRLYLAVPNQIKLYIIAFISVLTALYGATKDYRNKKAYQQKINKMLESIVDQLKQQYDNHITNASQYPSPRLLASQLRSSVVDLNNSKTIADWQCVVQKAESHPHIKKSIEEVNGDIVEYWELAP</sequence>
<dbReference type="InterPro" id="IPR041885">
    <property type="entry name" value="MAN1_winged_helix_dom"/>
</dbReference>
<evidence type="ECO:0000256" key="3">
    <source>
        <dbReference type="ARBA" id="ARBA00022692"/>
    </source>
</evidence>
<gene>
    <name evidence="10" type="ORF">HPULCUR_006258</name>
</gene>
<evidence type="ECO:0000256" key="2">
    <source>
        <dbReference type="ARBA" id="ARBA00022553"/>
    </source>
</evidence>
<feature type="transmembrane region" description="Helical" evidence="8">
    <location>
        <begin position="481"/>
        <end position="499"/>
    </location>
</feature>
<keyword evidence="2" id="KW-0597">Phosphoprotein</keyword>
<dbReference type="Proteomes" id="UP001476247">
    <property type="component" value="Unassembled WGS sequence"/>
</dbReference>
<feature type="compositionally biased region" description="Acidic residues" evidence="7">
    <location>
        <begin position="128"/>
        <end position="144"/>
    </location>
</feature>
<keyword evidence="11" id="KW-1185">Reference proteome</keyword>
<keyword evidence="4 8" id="KW-1133">Transmembrane helix</keyword>
<feature type="compositionally biased region" description="Basic and acidic residues" evidence="7">
    <location>
        <begin position="71"/>
        <end position="89"/>
    </location>
</feature>
<feature type="compositionally biased region" description="Acidic residues" evidence="7">
    <location>
        <begin position="173"/>
        <end position="203"/>
    </location>
</feature>
<evidence type="ECO:0000259" key="9">
    <source>
        <dbReference type="Pfam" id="PF09402"/>
    </source>
</evidence>
<dbReference type="Gene3D" id="1.10.10.1180">
    <property type="entry name" value="MAN1, winged-helix domain"/>
    <property type="match status" value="1"/>
</dbReference>
<keyword evidence="3 8" id="KW-0812">Transmembrane</keyword>
<dbReference type="PANTHER" id="PTHR47808">
    <property type="entry name" value="INNER NUCLEAR MEMBRANE PROTEIN HEH2-RELATED"/>
    <property type="match status" value="1"/>
</dbReference>
<evidence type="ECO:0000256" key="8">
    <source>
        <dbReference type="SAM" id="Phobius"/>
    </source>
</evidence>
<feature type="region of interest" description="Disordered" evidence="7">
    <location>
        <begin position="71"/>
        <end position="206"/>
    </location>
</feature>
<proteinExistence type="predicted"/>
<dbReference type="EMBL" id="BAABUJ010000017">
    <property type="protein sequence ID" value="GAA5800819.1"/>
    <property type="molecule type" value="Genomic_DNA"/>
</dbReference>
<comment type="subcellular location">
    <subcellularLocation>
        <location evidence="1">Nucleus inner membrane</location>
    </subcellularLocation>
</comment>
<comment type="caution">
    <text evidence="10">The sequence shown here is derived from an EMBL/GenBank/DDBJ whole genome shotgun (WGS) entry which is preliminary data.</text>
</comment>
<organism evidence="10 11">
    <name type="scientific">Helicostylum pulchrum</name>
    <dbReference type="NCBI Taxonomy" id="562976"/>
    <lineage>
        <taxon>Eukaryota</taxon>
        <taxon>Fungi</taxon>
        <taxon>Fungi incertae sedis</taxon>
        <taxon>Mucoromycota</taxon>
        <taxon>Mucoromycotina</taxon>
        <taxon>Mucoromycetes</taxon>
        <taxon>Mucorales</taxon>
        <taxon>Mucorineae</taxon>
        <taxon>Mucoraceae</taxon>
        <taxon>Helicostylum</taxon>
    </lineage>
</organism>
<dbReference type="InterPro" id="IPR018996">
    <property type="entry name" value="Man1/Src1-like_C"/>
</dbReference>
<feature type="compositionally biased region" description="Polar residues" evidence="7">
    <location>
        <begin position="157"/>
        <end position="167"/>
    </location>
</feature>
<evidence type="ECO:0000256" key="7">
    <source>
        <dbReference type="SAM" id="MobiDB-lite"/>
    </source>
</evidence>
<evidence type="ECO:0000313" key="10">
    <source>
        <dbReference type="EMBL" id="GAA5800819.1"/>
    </source>
</evidence>
<evidence type="ECO:0000256" key="4">
    <source>
        <dbReference type="ARBA" id="ARBA00022989"/>
    </source>
</evidence>
<protein>
    <recommendedName>
        <fullName evidence="9">Man1/Src1-like C-terminal domain-containing protein</fullName>
    </recommendedName>
</protein>
<evidence type="ECO:0000313" key="11">
    <source>
        <dbReference type="Proteomes" id="UP001476247"/>
    </source>
</evidence>
<reference evidence="10 11" key="1">
    <citation type="submission" date="2024-04" db="EMBL/GenBank/DDBJ databases">
        <title>genome sequences of Mucor flavus KT1a and Helicostylum pulchrum KT1b strains isolation_sourced from the surface of a dry-aged beef.</title>
        <authorList>
            <person name="Toyotome T."/>
            <person name="Hosono M."/>
            <person name="Torimaru M."/>
            <person name="Fukuda K."/>
            <person name="Mikami N."/>
        </authorList>
    </citation>
    <scope>NUCLEOTIDE SEQUENCE [LARGE SCALE GENOMIC DNA]</scope>
    <source>
        <strain evidence="10 11">KT1b</strain>
    </source>
</reference>
<evidence type="ECO:0000256" key="1">
    <source>
        <dbReference type="ARBA" id="ARBA00004540"/>
    </source>
</evidence>
<feature type="transmembrane region" description="Helical" evidence="8">
    <location>
        <begin position="263"/>
        <end position="285"/>
    </location>
</feature>
<keyword evidence="6" id="KW-0539">Nucleus</keyword>
<dbReference type="PANTHER" id="PTHR47808:SF2">
    <property type="entry name" value="LEM DOMAIN-CONTAINING PROTEIN 2"/>
    <property type="match status" value="1"/>
</dbReference>
<dbReference type="InterPro" id="IPR044780">
    <property type="entry name" value="Heh2/Src1"/>
</dbReference>
<feature type="domain" description="Man1/Src1-like C-terminal" evidence="9">
    <location>
        <begin position="274"/>
        <end position="592"/>
    </location>
</feature>